<evidence type="ECO:0000256" key="6">
    <source>
        <dbReference type="RuleBase" id="RU363108"/>
    </source>
</evidence>
<keyword evidence="6" id="KW-0675">Receptor</keyword>
<keyword evidence="8" id="KW-1185">Reference proteome</keyword>
<evidence type="ECO:0000256" key="4">
    <source>
        <dbReference type="ARBA" id="ARBA00022989"/>
    </source>
</evidence>
<dbReference type="Pfam" id="PF08395">
    <property type="entry name" value="7tm_7"/>
    <property type="match status" value="1"/>
</dbReference>
<keyword evidence="5 6" id="KW-0472">Membrane</keyword>
<evidence type="ECO:0000256" key="2">
    <source>
        <dbReference type="ARBA" id="ARBA00022475"/>
    </source>
</evidence>
<keyword evidence="6" id="KW-0807">Transducer</keyword>
<feature type="transmembrane region" description="Helical" evidence="6">
    <location>
        <begin position="139"/>
        <end position="160"/>
    </location>
</feature>
<feature type="transmembrane region" description="Helical" evidence="6">
    <location>
        <begin position="41"/>
        <end position="60"/>
    </location>
</feature>
<accession>A0A2Y9D4K4</accession>
<feature type="transmembrane region" description="Helical" evidence="6">
    <location>
        <begin position="180"/>
        <end position="199"/>
    </location>
</feature>
<organism evidence="7 8">
    <name type="scientific">Stomoxys calcitrans</name>
    <name type="common">Stable fly</name>
    <name type="synonym">Conops calcitrans</name>
    <dbReference type="NCBI Taxonomy" id="35570"/>
    <lineage>
        <taxon>Eukaryota</taxon>
        <taxon>Metazoa</taxon>
        <taxon>Ecdysozoa</taxon>
        <taxon>Arthropoda</taxon>
        <taxon>Hexapoda</taxon>
        <taxon>Insecta</taxon>
        <taxon>Pterygota</taxon>
        <taxon>Neoptera</taxon>
        <taxon>Endopterygota</taxon>
        <taxon>Diptera</taxon>
        <taxon>Brachycera</taxon>
        <taxon>Muscomorpha</taxon>
        <taxon>Muscoidea</taxon>
        <taxon>Muscidae</taxon>
        <taxon>Stomoxys</taxon>
    </lineage>
</organism>
<dbReference type="InterPro" id="IPR013604">
    <property type="entry name" value="7TM_chemorcpt"/>
</dbReference>
<dbReference type="AlphaFoldDB" id="A0A2Y9D4K4"/>
<protein>
    <recommendedName>
        <fullName evidence="6">Gustatory receptor</fullName>
    </recommendedName>
</protein>
<feature type="transmembrane region" description="Helical" evidence="6">
    <location>
        <begin position="80"/>
        <end position="103"/>
    </location>
</feature>
<keyword evidence="3 6" id="KW-0812">Transmembrane</keyword>
<evidence type="ECO:0000313" key="7">
    <source>
        <dbReference type="EnsemblMetazoa" id="SCAU016900-PA"/>
    </source>
</evidence>
<evidence type="ECO:0000256" key="3">
    <source>
        <dbReference type="ARBA" id="ARBA00022692"/>
    </source>
</evidence>
<name>A0A2Y9D4K4_STOCA</name>
<evidence type="ECO:0000256" key="1">
    <source>
        <dbReference type="ARBA" id="ARBA00004651"/>
    </source>
</evidence>
<reference evidence="7" key="1">
    <citation type="submission" date="2020-05" db="UniProtKB">
        <authorList>
            <consortium name="EnsemblMetazoa"/>
        </authorList>
    </citation>
    <scope>IDENTIFICATION</scope>
    <source>
        <strain evidence="7">USDA</strain>
    </source>
</reference>
<dbReference type="GO" id="GO:0007165">
    <property type="term" value="P:signal transduction"/>
    <property type="evidence" value="ECO:0007669"/>
    <property type="project" value="UniProtKB-KW"/>
</dbReference>
<dbReference type="GO" id="GO:0005886">
    <property type="term" value="C:plasma membrane"/>
    <property type="evidence" value="ECO:0007669"/>
    <property type="project" value="UniProtKB-SubCell"/>
</dbReference>
<keyword evidence="2 6" id="KW-1003">Cell membrane</keyword>
<keyword evidence="4 6" id="KW-1133">Transmembrane helix</keyword>
<sequence>MKQRFEVIKRNCKQIGHYFLILMGQTSYWYDHKNAHFKRNLLTRLVFVAINVAGIVYLIYQKRHAFQVLTLEHMNPIMRYTGTSLFFLIILPPVSTFGQICFCDSQFIEIKRKLQCMELKCLSKFSRCKQIERNVGQIYVSKCITIAFMFSMTVVWYSNFFTTWQLRTVLHVNVIWLSNFWLFQYFHVMAKICRLFYYIDNQIREMAEKVVKSPAGLNRKMEYHACMELFWLRQQHYRLCQILDELQTMFKWQLFLKRLVSFVYMGMHVYNTIFDTSHFDIGTILIYDVADYVPSVLDFFMTDNLCHLTKNSFRDLQQSLNEFNGIDQQGYGRLHRECDVFSLYLHCRKLSGFQLSGPLSMNRSSWFAMMAGMVSWIIILSQAHISKE</sequence>
<proteinExistence type="inferred from homology"/>
<evidence type="ECO:0000313" key="8">
    <source>
        <dbReference type="Proteomes" id="UP000095300"/>
    </source>
</evidence>
<comment type="subcellular location">
    <subcellularLocation>
        <location evidence="1 6">Cell membrane</location>
        <topology evidence="1 6">Multi-pass membrane protein</topology>
    </subcellularLocation>
</comment>
<feature type="transmembrane region" description="Helical" evidence="6">
    <location>
        <begin position="366"/>
        <end position="385"/>
    </location>
</feature>
<comment type="function">
    <text evidence="6">Gustatory receptor which mediates acceptance or avoidance behavior, depending on its substrates.</text>
</comment>
<dbReference type="GO" id="GO:0050909">
    <property type="term" value="P:sensory perception of taste"/>
    <property type="evidence" value="ECO:0007669"/>
    <property type="project" value="InterPro"/>
</dbReference>
<dbReference type="Proteomes" id="UP000095300">
    <property type="component" value="Unassembled WGS sequence"/>
</dbReference>
<comment type="caution">
    <text evidence="6">Lacks conserved residue(s) required for the propagation of feature annotation.</text>
</comment>
<comment type="similarity">
    <text evidence="6">Belongs to the insect chemoreceptor superfamily. Gustatory receptor (GR) family.</text>
</comment>
<evidence type="ECO:0000256" key="5">
    <source>
        <dbReference type="ARBA" id="ARBA00023136"/>
    </source>
</evidence>
<dbReference type="VEuPathDB" id="VectorBase:SCAU016900"/>
<dbReference type="EnsemblMetazoa" id="SCAU016900-RA">
    <property type="protein sequence ID" value="SCAU016900-PA"/>
    <property type="gene ID" value="SCAU016900"/>
</dbReference>